<keyword evidence="4" id="KW-1185">Reference proteome</keyword>
<evidence type="ECO:0000256" key="2">
    <source>
        <dbReference type="ARBA" id="ARBA00023136"/>
    </source>
</evidence>
<dbReference type="PANTHER" id="PTHR46060">
    <property type="entry name" value="MARINER MOS1 TRANSPOSASE-LIKE PROTEIN"/>
    <property type="match status" value="1"/>
</dbReference>
<evidence type="ECO:0000313" key="5">
    <source>
        <dbReference type="WBParaSite" id="Hba_14348"/>
    </source>
</evidence>
<dbReference type="Pfam" id="PF01359">
    <property type="entry name" value="Transposase_1"/>
    <property type="match status" value="1"/>
</dbReference>
<dbReference type="PROSITE" id="PS00236">
    <property type="entry name" value="NEUROTR_ION_CHANNEL"/>
    <property type="match status" value="1"/>
</dbReference>
<keyword evidence="2 3" id="KW-0472">Membrane</keyword>
<sequence length="525" mass="61194">MGRPLTANNIHGKKVLLCIWWDMKGVLFYELLQPGETRYGHQLTNLLDGMGEKRPFTGQGSRKVILLHDNARPHYSANYFELGLGSSSVCGHLFRSMQNCLGGQRFRDVAEVRKWIDDFIASKPMSFSHEGIRKLPERWQKVIETNYFIDQKYFTLFNCSYSSPRLKNCDDFQSNMARSSITIRSSYNLSSESHPWLSDVILNLTTTSVNYRLQVQSPCIVDLVLFPMDVMTCELVIEMSEDMAGTTKYVYLDVFRKFRKKTDRKSLNEWLDYSNFYLANRITHFLSCLWILYPPNVRADLCLSIPILCFFLDRFESSTSQNHIRSQFTDGTHFSDISIEDEIFVFQYGNVAKSLPKVGYVKSIDVYMVLTTGSAQSNATKKLRKGILPFDITVLHYLSLFTPYILFYNIKSHNSNILRPYFSFIFLTMIEVALVCYLDSENNQKRRKKHAEKKRERMANIIRKKEKKRTSVHNNYGTLTVSNTTAVENDLRTLTEDHFTVRMLFSTKIILPIIYFRLFSMLFME</sequence>
<name>A0A1I7XA07_HETBA</name>
<accession>A0A1I7XA07</accession>
<reference evidence="5" key="1">
    <citation type="submission" date="2016-11" db="UniProtKB">
        <authorList>
            <consortium name="WormBaseParasite"/>
        </authorList>
    </citation>
    <scope>IDENTIFICATION</scope>
</reference>
<proteinExistence type="predicted"/>
<dbReference type="InterPro" id="IPR018000">
    <property type="entry name" value="Neurotransmitter_ion_chnl_CS"/>
</dbReference>
<evidence type="ECO:0000256" key="1">
    <source>
        <dbReference type="ARBA" id="ARBA00004370"/>
    </source>
</evidence>
<dbReference type="InterPro" id="IPR036397">
    <property type="entry name" value="RNaseH_sf"/>
</dbReference>
<dbReference type="GO" id="GO:0003676">
    <property type="term" value="F:nucleic acid binding"/>
    <property type="evidence" value="ECO:0007669"/>
    <property type="project" value="InterPro"/>
</dbReference>
<keyword evidence="3" id="KW-0812">Transmembrane</keyword>
<keyword evidence="3" id="KW-1133">Transmembrane helix</keyword>
<dbReference type="GO" id="GO:0005230">
    <property type="term" value="F:extracellular ligand-gated monoatomic ion channel activity"/>
    <property type="evidence" value="ECO:0007669"/>
    <property type="project" value="InterPro"/>
</dbReference>
<dbReference type="WBParaSite" id="Hba_14348">
    <property type="protein sequence ID" value="Hba_14348"/>
    <property type="gene ID" value="Hba_14348"/>
</dbReference>
<dbReference type="SUPFAM" id="SSF63712">
    <property type="entry name" value="Nicotinic receptor ligand binding domain-like"/>
    <property type="match status" value="1"/>
</dbReference>
<dbReference type="Gene3D" id="3.30.420.10">
    <property type="entry name" value="Ribonuclease H-like superfamily/Ribonuclease H"/>
    <property type="match status" value="1"/>
</dbReference>
<dbReference type="InterPro" id="IPR052709">
    <property type="entry name" value="Transposase-MT_Hybrid"/>
</dbReference>
<dbReference type="Proteomes" id="UP000095283">
    <property type="component" value="Unplaced"/>
</dbReference>
<protein>
    <submittedName>
        <fullName evidence="5">Neur_chan_LBD domain-containing protein</fullName>
    </submittedName>
</protein>
<dbReference type="GO" id="GO:0016020">
    <property type="term" value="C:membrane"/>
    <property type="evidence" value="ECO:0007669"/>
    <property type="project" value="UniProtKB-SubCell"/>
</dbReference>
<feature type="transmembrane region" description="Helical" evidence="3">
    <location>
        <begin position="505"/>
        <end position="524"/>
    </location>
</feature>
<dbReference type="PANTHER" id="PTHR46060:SF1">
    <property type="entry name" value="MARINER MOS1 TRANSPOSASE-LIKE PROTEIN"/>
    <property type="match status" value="1"/>
</dbReference>
<dbReference type="AlphaFoldDB" id="A0A1I7XA07"/>
<dbReference type="Gene3D" id="6.10.250.2810">
    <property type="match status" value="1"/>
</dbReference>
<comment type="subcellular location">
    <subcellularLocation>
        <location evidence="1">Membrane</location>
    </subcellularLocation>
</comment>
<feature type="transmembrane region" description="Helical" evidence="3">
    <location>
        <begin position="420"/>
        <end position="438"/>
    </location>
</feature>
<dbReference type="InterPro" id="IPR036734">
    <property type="entry name" value="Neur_chan_lig-bd_sf"/>
</dbReference>
<evidence type="ECO:0000313" key="4">
    <source>
        <dbReference type="Proteomes" id="UP000095283"/>
    </source>
</evidence>
<evidence type="ECO:0000256" key="3">
    <source>
        <dbReference type="SAM" id="Phobius"/>
    </source>
</evidence>
<organism evidence="4 5">
    <name type="scientific">Heterorhabditis bacteriophora</name>
    <name type="common">Entomopathogenic nematode worm</name>
    <dbReference type="NCBI Taxonomy" id="37862"/>
    <lineage>
        <taxon>Eukaryota</taxon>
        <taxon>Metazoa</taxon>
        <taxon>Ecdysozoa</taxon>
        <taxon>Nematoda</taxon>
        <taxon>Chromadorea</taxon>
        <taxon>Rhabditida</taxon>
        <taxon>Rhabditina</taxon>
        <taxon>Rhabditomorpha</taxon>
        <taxon>Strongyloidea</taxon>
        <taxon>Heterorhabditidae</taxon>
        <taxon>Heterorhabditis</taxon>
    </lineage>
</organism>
<feature type="transmembrane region" description="Helical" evidence="3">
    <location>
        <begin position="387"/>
        <end position="408"/>
    </location>
</feature>
<dbReference type="InterPro" id="IPR001888">
    <property type="entry name" value="Transposase_1"/>
</dbReference>